<protein>
    <recommendedName>
        <fullName evidence="3">histidine kinase</fullName>
        <ecNumber evidence="3">2.7.13.3</ecNumber>
    </recommendedName>
</protein>
<keyword evidence="10 11" id="KW-0472">Membrane</keyword>
<evidence type="ECO:0000256" key="11">
    <source>
        <dbReference type="SAM" id="Phobius"/>
    </source>
</evidence>
<feature type="transmembrane region" description="Helical" evidence="11">
    <location>
        <begin position="12"/>
        <end position="31"/>
    </location>
</feature>
<evidence type="ECO:0000256" key="10">
    <source>
        <dbReference type="ARBA" id="ARBA00023136"/>
    </source>
</evidence>
<evidence type="ECO:0000256" key="8">
    <source>
        <dbReference type="ARBA" id="ARBA00022989"/>
    </source>
</evidence>
<dbReference type="Gene3D" id="3.30.565.10">
    <property type="entry name" value="Histidine kinase-like ATPase, C-terminal domain"/>
    <property type="match status" value="1"/>
</dbReference>
<gene>
    <name evidence="13" type="ORF">JW886_08220</name>
</gene>
<dbReference type="AlphaFoldDB" id="A0AA45QR40"/>
<dbReference type="Pfam" id="PF02518">
    <property type="entry name" value="HATPase_c"/>
    <property type="match status" value="1"/>
</dbReference>
<name>A0AA45QR40_9LACT</name>
<dbReference type="PANTHER" id="PTHR45453:SF2">
    <property type="entry name" value="HISTIDINE KINASE"/>
    <property type="match status" value="1"/>
</dbReference>
<keyword evidence="8 11" id="KW-1133">Transmembrane helix</keyword>
<dbReference type="GO" id="GO:0005886">
    <property type="term" value="C:plasma membrane"/>
    <property type="evidence" value="ECO:0007669"/>
    <property type="project" value="UniProtKB-SubCell"/>
</dbReference>
<evidence type="ECO:0000313" key="14">
    <source>
        <dbReference type="Proteomes" id="UP000663608"/>
    </source>
</evidence>
<evidence type="ECO:0000256" key="1">
    <source>
        <dbReference type="ARBA" id="ARBA00000085"/>
    </source>
</evidence>
<feature type="transmembrane region" description="Helical" evidence="11">
    <location>
        <begin position="37"/>
        <end position="55"/>
    </location>
</feature>
<dbReference type="KEGG" id="lti:JW886_08220"/>
<keyword evidence="14" id="KW-1185">Reference proteome</keyword>
<dbReference type="InterPro" id="IPR050351">
    <property type="entry name" value="BphY/WalK/GraS-like"/>
</dbReference>
<dbReference type="Proteomes" id="UP000663608">
    <property type="component" value="Chromosome"/>
</dbReference>
<accession>A0AA45QR40</accession>
<dbReference type="RefSeq" id="WP_075526210.1">
    <property type="nucleotide sequence ID" value="NZ_BNDT01000004.1"/>
</dbReference>
<keyword evidence="4" id="KW-1003">Cell membrane</keyword>
<evidence type="ECO:0000313" key="13">
    <source>
        <dbReference type="EMBL" id="QSE76437.1"/>
    </source>
</evidence>
<dbReference type="EC" id="2.7.13.3" evidence="3"/>
<dbReference type="PROSITE" id="PS50109">
    <property type="entry name" value="HIS_KIN"/>
    <property type="match status" value="1"/>
</dbReference>
<evidence type="ECO:0000256" key="4">
    <source>
        <dbReference type="ARBA" id="ARBA00022475"/>
    </source>
</evidence>
<sequence length="291" mass="33935">MLWFKFLKAKIPQIGVFLLMLAIYIVNFWLWRLPMMAFFNSSLFALIIFVIYLISSYFRWKGVQQAICSVVQDNQTLQKKLDQQNLAERELEDIIRVWSHQMKIPLSAIDLMTQTEVDPKELKNQVFSLENYLKMLLEYQRINNLATDFRFDKVSMADIMRELIKKYSTFFIQKELSLNIEGEWVVTSDQRWLTLAIEQLLNNAVKYTNSGGIFIQIEPGKLEIRDTGIGILKEDIPRLFEHGFTGFNGRIQQKSTGLGLYLSKLILDKLEFQITIHSDIGQGTTVTITKE</sequence>
<comment type="catalytic activity">
    <reaction evidence="1">
        <text>ATP + protein L-histidine = ADP + protein N-phospho-L-histidine.</text>
        <dbReference type="EC" id="2.7.13.3"/>
    </reaction>
</comment>
<feature type="domain" description="Histidine kinase" evidence="12">
    <location>
        <begin position="97"/>
        <end position="291"/>
    </location>
</feature>
<dbReference type="PANTHER" id="PTHR45453">
    <property type="entry name" value="PHOSPHATE REGULON SENSOR PROTEIN PHOR"/>
    <property type="match status" value="1"/>
</dbReference>
<dbReference type="GO" id="GO:0004721">
    <property type="term" value="F:phosphoprotein phosphatase activity"/>
    <property type="evidence" value="ECO:0007669"/>
    <property type="project" value="TreeGrafter"/>
</dbReference>
<keyword evidence="7 13" id="KW-0418">Kinase</keyword>
<organism evidence="13 14">
    <name type="scientific">Lactococcus taiwanensis</name>
    <dbReference type="NCBI Taxonomy" id="1151742"/>
    <lineage>
        <taxon>Bacteria</taxon>
        <taxon>Bacillati</taxon>
        <taxon>Bacillota</taxon>
        <taxon>Bacilli</taxon>
        <taxon>Lactobacillales</taxon>
        <taxon>Streptococcaceae</taxon>
        <taxon>Lactococcus</taxon>
    </lineage>
</organism>
<dbReference type="GO" id="GO:0000155">
    <property type="term" value="F:phosphorelay sensor kinase activity"/>
    <property type="evidence" value="ECO:0007669"/>
    <property type="project" value="TreeGrafter"/>
</dbReference>
<reference evidence="13 14" key="1">
    <citation type="submission" date="2021-02" db="EMBL/GenBank/DDBJ databases">
        <title>Complete genome sequence of Lactococcus lactis strain K_LL004.</title>
        <authorList>
            <person name="Kim H.B."/>
        </authorList>
    </citation>
    <scope>NUCLEOTIDE SEQUENCE [LARGE SCALE GENOMIC DNA]</scope>
    <source>
        <strain evidence="13 14">K_LL004</strain>
    </source>
</reference>
<evidence type="ECO:0000256" key="3">
    <source>
        <dbReference type="ARBA" id="ARBA00012438"/>
    </source>
</evidence>
<evidence type="ECO:0000256" key="5">
    <source>
        <dbReference type="ARBA" id="ARBA00022679"/>
    </source>
</evidence>
<keyword evidence="5" id="KW-0808">Transferase</keyword>
<evidence type="ECO:0000256" key="6">
    <source>
        <dbReference type="ARBA" id="ARBA00022692"/>
    </source>
</evidence>
<dbReference type="InterPro" id="IPR003594">
    <property type="entry name" value="HATPase_dom"/>
</dbReference>
<dbReference type="SUPFAM" id="SSF55874">
    <property type="entry name" value="ATPase domain of HSP90 chaperone/DNA topoisomerase II/histidine kinase"/>
    <property type="match status" value="1"/>
</dbReference>
<evidence type="ECO:0000259" key="12">
    <source>
        <dbReference type="PROSITE" id="PS50109"/>
    </source>
</evidence>
<dbReference type="InterPro" id="IPR005467">
    <property type="entry name" value="His_kinase_dom"/>
</dbReference>
<comment type="subcellular location">
    <subcellularLocation>
        <location evidence="2">Cell membrane</location>
        <topology evidence="2">Multi-pass membrane protein</topology>
    </subcellularLocation>
</comment>
<dbReference type="EMBL" id="CP070872">
    <property type="protein sequence ID" value="QSE76437.1"/>
    <property type="molecule type" value="Genomic_DNA"/>
</dbReference>
<evidence type="ECO:0000256" key="9">
    <source>
        <dbReference type="ARBA" id="ARBA00023012"/>
    </source>
</evidence>
<dbReference type="SMART" id="SM00387">
    <property type="entry name" value="HATPase_c"/>
    <property type="match status" value="1"/>
</dbReference>
<proteinExistence type="predicted"/>
<keyword evidence="6 11" id="KW-0812">Transmembrane</keyword>
<dbReference type="InterPro" id="IPR036890">
    <property type="entry name" value="HATPase_C_sf"/>
</dbReference>
<dbReference type="GO" id="GO:0016036">
    <property type="term" value="P:cellular response to phosphate starvation"/>
    <property type="evidence" value="ECO:0007669"/>
    <property type="project" value="TreeGrafter"/>
</dbReference>
<keyword evidence="9" id="KW-0902">Two-component regulatory system</keyword>
<evidence type="ECO:0000256" key="7">
    <source>
        <dbReference type="ARBA" id="ARBA00022777"/>
    </source>
</evidence>
<evidence type="ECO:0000256" key="2">
    <source>
        <dbReference type="ARBA" id="ARBA00004651"/>
    </source>
</evidence>